<keyword evidence="3" id="KW-1185">Reference proteome</keyword>
<organism evidence="2 3">
    <name type="scientific">Culter alburnus</name>
    <name type="common">Topmouth culter</name>
    <dbReference type="NCBI Taxonomy" id="194366"/>
    <lineage>
        <taxon>Eukaryota</taxon>
        <taxon>Metazoa</taxon>
        <taxon>Chordata</taxon>
        <taxon>Craniata</taxon>
        <taxon>Vertebrata</taxon>
        <taxon>Euteleostomi</taxon>
        <taxon>Actinopterygii</taxon>
        <taxon>Neopterygii</taxon>
        <taxon>Teleostei</taxon>
        <taxon>Ostariophysi</taxon>
        <taxon>Cypriniformes</taxon>
        <taxon>Xenocyprididae</taxon>
        <taxon>Xenocypridinae</taxon>
        <taxon>Culter</taxon>
    </lineage>
</organism>
<name>A0AAW1Z9H5_CULAL</name>
<evidence type="ECO:0000313" key="3">
    <source>
        <dbReference type="Proteomes" id="UP001479290"/>
    </source>
</evidence>
<feature type="non-terminal residue" evidence="2">
    <location>
        <position position="88"/>
    </location>
</feature>
<sequence>MVNNYYIPGEVLDEKRKKRKKYDKTISTPQGAEEGRHKEEMEELFHGLQGCRYLFGVTERCLLLHRVPPLCQRYSPHSFIKRIKSKGP</sequence>
<dbReference type="AlphaFoldDB" id="A0AAW1Z9H5"/>
<accession>A0AAW1Z9H5</accession>
<comment type="caution">
    <text evidence="2">The sequence shown here is derived from an EMBL/GenBank/DDBJ whole genome shotgun (WGS) entry which is preliminary data.</text>
</comment>
<protein>
    <submittedName>
        <fullName evidence="2">Uncharacterized protein</fullName>
    </submittedName>
</protein>
<feature type="region of interest" description="Disordered" evidence="1">
    <location>
        <begin position="16"/>
        <end position="37"/>
    </location>
</feature>
<dbReference type="EMBL" id="JAWDJR010000019">
    <property type="protein sequence ID" value="KAK9957538.1"/>
    <property type="molecule type" value="Genomic_DNA"/>
</dbReference>
<reference evidence="2 3" key="1">
    <citation type="submission" date="2024-05" db="EMBL/GenBank/DDBJ databases">
        <title>A high-quality chromosomal-level genome assembly of Topmouth culter (Culter alburnus).</title>
        <authorList>
            <person name="Zhao H."/>
        </authorList>
    </citation>
    <scope>NUCLEOTIDE SEQUENCE [LARGE SCALE GENOMIC DNA]</scope>
    <source>
        <strain evidence="2">CATC2023</strain>
        <tissue evidence="2">Muscle</tissue>
    </source>
</reference>
<evidence type="ECO:0000256" key="1">
    <source>
        <dbReference type="SAM" id="MobiDB-lite"/>
    </source>
</evidence>
<evidence type="ECO:0000313" key="2">
    <source>
        <dbReference type="EMBL" id="KAK9957538.1"/>
    </source>
</evidence>
<dbReference type="Proteomes" id="UP001479290">
    <property type="component" value="Unassembled WGS sequence"/>
</dbReference>
<gene>
    <name evidence="2" type="ORF">ABG768_011780</name>
</gene>
<proteinExistence type="predicted"/>